<reference evidence="5" key="2">
    <citation type="journal article" date="2021" name="PeerJ">
        <title>Extensive microbial diversity within the chicken gut microbiome revealed by metagenomics and culture.</title>
        <authorList>
            <person name="Gilroy R."/>
            <person name="Ravi A."/>
            <person name="Getino M."/>
            <person name="Pursley I."/>
            <person name="Horton D.L."/>
            <person name="Alikhan N.F."/>
            <person name="Baker D."/>
            <person name="Gharbi K."/>
            <person name="Hall N."/>
            <person name="Watson M."/>
            <person name="Adriaenssens E.M."/>
            <person name="Foster-Nyarko E."/>
            <person name="Jarju S."/>
            <person name="Secka A."/>
            <person name="Antonio M."/>
            <person name="Oren A."/>
            <person name="Chaudhuri R.R."/>
            <person name="La Ragione R."/>
            <person name="Hildebrand F."/>
            <person name="Pallen M.J."/>
        </authorList>
    </citation>
    <scope>NUCLEOTIDE SEQUENCE</scope>
    <source>
        <strain evidence="5">B2-22910</strain>
    </source>
</reference>
<evidence type="ECO:0000259" key="4">
    <source>
        <dbReference type="Pfam" id="PF11967"/>
    </source>
</evidence>
<evidence type="ECO:0000313" key="5">
    <source>
        <dbReference type="EMBL" id="MBO8470680.1"/>
    </source>
</evidence>
<comment type="caution">
    <text evidence="5">The sequence shown here is derived from an EMBL/GenBank/DDBJ whole genome shotgun (WGS) entry which is preliminary data.</text>
</comment>
<dbReference type="EMBL" id="JADIMB010000039">
    <property type="protein sequence ID" value="MBO8470680.1"/>
    <property type="molecule type" value="Genomic_DNA"/>
</dbReference>
<evidence type="ECO:0000256" key="2">
    <source>
        <dbReference type="ARBA" id="ARBA00023172"/>
    </source>
</evidence>
<keyword evidence="2" id="KW-0233">DNA recombination</keyword>
<dbReference type="GO" id="GO:0006310">
    <property type="term" value="P:DNA recombination"/>
    <property type="evidence" value="ECO:0007669"/>
    <property type="project" value="UniProtKB-KW"/>
</dbReference>
<dbReference type="PANTHER" id="PTHR33991:SF1">
    <property type="entry name" value="DNA REPAIR PROTEIN RECO"/>
    <property type="match status" value="1"/>
</dbReference>
<sequence length="217" mass="24342">MTSSSELIVLHLTKTGDNSVVIHTLSREYGRRSFYVRGVGKGPVMTMFLPMNILECEISENPRSSLASARKPVLMYPLLGIRDSLYKNSMTIFMSEVLYRAVKEGVDEPGLYDWCRSSILLLDALESDFSNFHIRFLLELAVALGFRPSAEDLAPFAGENLALLSRFMSEPFSRAMLVPMSGTVRSQIADSLLKYLEFHTESALNVNSLRILHELLA</sequence>
<evidence type="ECO:0000313" key="6">
    <source>
        <dbReference type="Proteomes" id="UP000823603"/>
    </source>
</evidence>
<dbReference type="SUPFAM" id="SSF50249">
    <property type="entry name" value="Nucleic acid-binding proteins"/>
    <property type="match status" value="1"/>
</dbReference>
<gene>
    <name evidence="5" type="ORF">IAB82_02665</name>
</gene>
<dbReference type="InterPro" id="IPR012340">
    <property type="entry name" value="NA-bd_OB-fold"/>
</dbReference>
<dbReference type="SUPFAM" id="SSF57863">
    <property type="entry name" value="ArfGap/RecO-like zinc finger"/>
    <property type="match status" value="1"/>
</dbReference>
<keyword evidence="1" id="KW-0227">DNA damage</keyword>
<dbReference type="Pfam" id="PF02565">
    <property type="entry name" value="RecO_C"/>
    <property type="match status" value="1"/>
</dbReference>
<dbReference type="InterPro" id="IPR022572">
    <property type="entry name" value="DNA_rep/recomb_RecO_N"/>
</dbReference>
<evidence type="ECO:0000256" key="3">
    <source>
        <dbReference type="ARBA" id="ARBA00023204"/>
    </source>
</evidence>
<dbReference type="PANTHER" id="PTHR33991">
    <property type="entry name" value="DNA REPAIR PROTEIN RECO"/>
    <property type="match status" value="1"/>
</dbReference>
<dbReference type="AlphaFoldDB" id="A0A9D9IEP4"/>
<dbReference type="InterPro" id="IPR037278">
    <property type="entry name" value="ARFGAP/RecO"/>
</dbReference>
<dbReference type="Pfam" id="PF11967">
    <property type="entry name" value="RecO_N"/>
    <property type="match status" value="1"/>
</dbReference>
<name>A0A9D9IEP4_9BACT</name>
<feature type="domain" description="DNA replication/recombination mediator RecO N-terminal" evidence="4">
    <location>
        <begin position="3"/>
        <end position="68"/>
    </location>
</feature>
<organism evidence="5 6">
    <name type="scientific">Candidatus Cryptobacteroides faecavium</name>
    <dbReference type="NCBI Taxonomy" id="2840762"/>
    <lineage>
        <taxon>Bacteria</taxon>
        <taxon>Pseudomonadati</taxon>
        <taxon>Bacteroidota</taxon>
        <taxon>Bacteroidia</taxon>
        <taxon>Bacteroidales</taxon>
        <taxon>Candidatus Cryptobacteroides</taxon>
    </lineage>
</organism>
<dbReference type="InterPro" id="IPR003717">
    <property type="entry name" value="RecO"/>
</dbReference>
<dbReference type="GO" id="GO:0043590">
    <property type="term" value="C:bacterial nucleoid"/>
    <property type="evidence" value="ECO:0007669"/>
    <property type="project" value="TreeGrafter"/>
</dbReference>
<proteinExistence type="predicted"/>
<accession>A0A9D9IEP4</accession>
<reference evidence="5" key="1">
    <citation type="submission" date="2020-10" db="EMBL/GenBank/DDBJ databases">
        <authorList>
            <person name="Gilroy R."/>
        </authorList>
    </citation>
    <scope>NUCLEOTIDE SEQUENCE</scope>
    <source>
        <strain evidence="5">B2-22910</strain>
    </source>
</reference>
<dbReference type="GO" id="GO:0006302">
    <property type="term" value="P:double-strand break repair"/>
    <property type="evidence" value="ECO:0007669"/>
    <property type="project" value="TreeGrafter"/>
</dbReference>
<evidence type="ECO:0000256" key="1">
    <source>
        <dbReference type="ARBA" id="ARBA00022763"/>
    </source>
</evidence>
<keyword evidence="3" id="KW-0234">DNA repair</keyword>
<dbReference type="Gene3D" id="2.40.50.140">
    <property type="entry name" value="Nucleic acid-binding proteins"/>
    <property type="match status" value="1"/>
</dbReference>
<protein>
    <submittedName>
        <fullName evidence="5">DNA repair protein RecO C-terminal domain-containing protein</fullName>
    </submittedName>
</protein>
<dbReference type="Proteomes" id="UP000823603">
    <property type="component" value="Unassembled WGS sequence"/>
</dbReference>